<feature type="binding site" evidence="8">
    <location>
        <begin position="26"/>
        <end position="31"/>
    </location>
    <ligand>
        <name>ATP</name>
        <dbReference type="ChEBI" id="CHEBI:30616"/>
    </ligand>
</feature>
<keyword evidence="11" id="KW-1185">Reference proteome</keyword>
<dbReference type="SUPFAM" id="SSF52402">
    <property type="entry name" value="Adenine nucleotide alpha hydrolases-like"/>
    <property type="match status" value="1"/>
</dbReference>
<dbReference type="Gene3D" id="1.20.59.20">
    <property type="match status" value="1"/>
</dbReference>
<dbReference type="SMART" id="SM00977">
    <property type="entry name" value="TilS_C"/>
    <property type="match status" value="1"/>
</dbReference>
<dbReference type="CDD" id="cd01992">
    <property type="entry name" value="TilS_N"/>
    <property type="match status" value="1"/>
</dbReference>
<keyword evidence="2 8" id="KW-0963">Cytoplasm</keyword>
<evidence type="ECO:0000256" key="4">
    <source>
        <dbReference type="ARBA" id="ARBA00022694"/>
    </source>
</evidence>
<evidence type="ECO:0000256" key="5">
    <source>
        <dbReference type="ARBA" id="ARBA00022741"/>
    </source>
</evidence>
<dbReference type="InterPro" id="IPR014729">
    <property type="entry name" value="Rossmann-like_a/b/a_fold"/>
</dbReference>
<comment type="caution">
    <text evidence="10">The sequence shown here is derived from an EMBL/GenBank/DDBJ whole genome shotgun (WGS) entry which is preliminary data.</text>
</comment>
<evidence type="ECO:0000259" key="9">
    <source>
        <dbReference type="SMART" id="SM00977"/>
    </source>
</evidence>
<keyword evidence="5 8" id="KW-0547">Nucleotide-binding</keyword>
<accession>A0ABN0TF01</accession>
<evidence type="ECO:0000256" key="2">
    <source>
        <dbReference type="ARBA" id="ARBA00022490"/>
    </source>
</evidence>
<evidence type="ECO:0000256" key="1">
    <source>
        <dbReference type="ARBA" id="ARBA00004496"/>
    </source>
</evidence>
<dbReference type="PANTHER" id="PTHR43033:SF1">
    <property type="entry name" value="TRNA(ILE)-LYSIDINE SYNTHASE-RELATED"/>
    <property type="match status" value="1"/>
</dbReference>
<evidence type="ECO:0000256" key="8">
    <source>
        <dbReference type="HAMAP-Rule" id="MF_01161"/>
    </source>
</evidence>
<dbReference type="EC" id="6.3.4.19" evidence="8"/>
<comment type="function">
    <text evidence="8">Ligates lysine onto the cytidine present at position 34 of the AUA codon-specific tRNA(Ile) that contains the anticodon CAU, in an ATP-dependent manner. Cytidine is converted to lysidine, thus changing the amino acid specificity of the tRNA from methionine to isoleucine.</text>
</comment>
<dbReference type="Pfam" id="PF11734">
    <property type="entry name" value="TilS_C"/>
    <property type="match status" value="1"/>
</dbReference>
<dbReference type="InterPro" id="IPR012094">
    <property type="entry name" value="tRNA_Ile_lys_synt"/>
</dbReference>
<dbReference type="SUPFAM" id="SSF82829">
    <property type="entry name" value="MesJ substrate recognition domain-like"/>
    <property type="match status" value="1"/>
</dbReference>
<keyword evidence="6 8" id="KW-0067">ATP-binding</keyword>
<dbReference type="InterPro" id="IPR015262">
    <property type="entry name" value="tRNA_Ile_lys_synt_subst-bd"/>
</dbReference>
<dbReference type="NCBIfam" id="TIGR02433">
    <property type="entry name" value="lysidine_TilS_C"/>
    <property type="match status" value="1"/>
</dbReference>
<comment type="catalytic activity">
    <reaction evidence="7 8">
        <text>cytidine(34) in tRNA(Ile2) + L-lysine + ATP = lysidine(34) in tRNA(Ile2) + AMP + diphosphate + H(+)</text>
        <dbReference type="Rhea" id="RHEA:43744"/>
        <dbReference type="Rhea" id="RHEA-COMP:10625"/>
        <dbReference type="Rhea" id="RHEA-COMP:10670"/>
        <dbReference type="ChEBI" id="CHEBI:15378"/>
        <dbReference type="ChEBI" id="CHEBI:30616"/>
        <dbReference type="ChEBI" id="CHEBI:32551"/>
        <dbReference type="ChEBI" id="CHEBI:33019"/>
        <dbReference type="ChEBI" id="CHEBI:82748"/>
        <dbReference type="ChEBI" id="CHEBI:83665"/>
        <dbReference type="ChEBI" id="CHEBI:456215"/>
        <dbReference type="EC" id="6.3.4.19"/>
    </reaction>
</comment>
<evidence type="ECO:0000256" key="3">
    <source>
        <dbReference type="ARBA" id="ARBA00022598"/>
    </source>
</evidence>
<dbReference type="HAMAP" id="MF_01161">
    <property type="entry name" value="tRNA_Ile_lys_synt"/>
    <property type="match status" value="1"/>
</dbReference>
<dbReference type="PANTHER" id="PTHR43033">
    <property type="entry name" value="TRNA(ILE)-LYSIDINE SYNTHASE-RELATED"/>
    <property type="match status" value="1"/>
</dbReference>
<name>A0ABN0TF01_9GAMM</name>
<feature type="domain" description="Lysidine-tRNA(Ile) synthetase C-terminal" evidence="9">
    <location>
        <begin position="364"/>
        <end position="436"/>
    </location>
</feature>
<sequence>MSLNPQKIITDITSLAAGRPVCLAYSGGVDSHVLLHLLATTQHPQLAQVRAVHINHGLHKTAEQWAKHCADVASKLDIEFSHIDVTVQDIDELGLEAAARKARYQALSDELLSDEVLVTAQHQHDQAETLLLQLFRGAGPLGLSAMWPESQSHGMSIIRPLLDVPKQDILDYAELHQLHWVDDPSNQNIDINRNYLRQEIWPLLQQRWPTIEKTISRSAKHCQETSLLLAQLAEQDREQCQLKHDGHLSIAAVKQLPLERQRNLLRFMIETAGYVLPSTAILQRIIEDVINAADDKAPLVRWADTEVRRYRDDLYVQTSTDSELPPIEINFTGPAELELSDDCTLKWQLTSGDGLKTSVLNGDLMMRYRQGGEKIRLRGHPQHKSLKQLFQEWSVPPWKRATIPLIFVGAELVGVVGYGYAEHYAADTGEKGWLPYLAGDLQPDLD</sequence>
<gene>
    <name evidence="8 10" type="primary">tilS</name>
    <name evidence="10" type="ORF">GCM10008964_09570</name>
</gene>
<comment type="domain">
    <text evidence="8">The N-terminal region contains the highly conserved SGGXDS motif, predicted to be a P-loop motif involved in ATP binding.</text>
</comment>
<keyword evidence="4 8" id="KW-0819">tRNA processing</keyword>
<evidence type="ECO:0000256" key="6">
    <source>
        <dbReference type="ARBA" id="ARBA00022840"/>
    </source>
</evidence>
<proteinExistence type="inferred from homology"/>
<organism evidence="10 11">
    <name type="scientific">Methylophaga marina</name>
    <dbReference type="NCBI Taxonomy" id="45495"/>
    <lineage>
        <taxon>Bacteria</taxon>
        <taxon>Pseudomonadati</taxon>
        <taxon>Pseudomonadota</taxon>
        <taxon>Gammaproteobacteria</taxon>
        <taxon>Thiotrichales</taxon>
        <taxon>Piscirickettsiaceae</taxon>
        <taxon>Methylophaga</taxon>
    </lineage>
</organism>
<evidence type="ECO:0000256" key="7">
    <source>
        <dbReference type="ARBA" id="ARBA00048539"/>
    </source>
</evidence>
<dbReference type="RefSeq" id="WP_286305033.1">
    <property type="nucleotide sequence ID" value="NZ_AP027741.1"/>
</dbReference>
<dbReference type="Proteomes" id="UP001501476">
    <property type="component" value="Unassembled WGS sequence"/>
</dbReference>
<evidence type="ECO:0000313" key="10">
    <source>
        <dbReference type="EMBL" id="GAA0220062.1"/>
    </source>
</evidence>
<protein>
    <recommendedName>
        <fullName evidence="8">tRNA(Ile)-lysidine synthase</fullName>
        <ecNumber evidence="8">6.3.4.19</ecNumber>
    </recommendedName>
    <alternativeName>
        <fullName evidence="8">tRNA(Ile)-2-lysyl-cytidine synthase</fullName>
    </alternativeName>
    <alternativeName>
        <fullName evidence="8">tRNA(Ile)-lysidine synthetase</fullName>
    </alternativeName>
</protein>
<dbReference type="SUPFAM" id="SSF56037">
    <property type="entry name" value="PheT/TilS domain"/>
    <property type="match status" value="1"/>
</dbReference>
<dbReference type="NCBIfam" id="TIGR02432">
    <property type="entry name" value="lysidine_TilS_N"/>
    <property type="match status" value="1"/>
</dbReference>
<dbReference type="Gene3D" id="3.40.50.620">
    <property type="entry name" value="HUPs"/>
    <property type="match status" value="1"/>
</dbReference>
<evidence type="ECO:0000313" key="11">
    <source>
        <dbReference type="Proteomes" id="UP001501476"/>
    </source>
</evidence>
<dbReference type="Pfam" id="PF09179">
    <property type="entry name" value="TilS"/>
    <property type="match status" value="1"/>
</dbReference>
<dbReference type="InterPro" id="IPR011063">
    <property type="entry name" value="TilS/TtcA_N"/>
</dbReference>
<comment type="subcellular location">
    <subcellularLocation>
        <location evidence="1 8">Cytoplasm</location>
    </subcellularLocation>
</comment>
<dbReference type="EMBL" id="BAAADG010000003">
    <property type="protein sequence ID" value="GAA0220062.1"/>
    <property type="molecule type" value="Genomic_DNA"/>
</dbReference>
<dbReference type="InterPro" id="IPR012796">
    <property type="entry name" value="Lysidine-tRNA-synth_C"/>
</dbReference>
<keyword evidence="3 8" id="KW-0436">Ligase</keyword>
<comment type="similarity">
    <text evidence="8">Belongs to the tRNA(Ile)-lysidine synthase family.</text>
</comment>
<dbReference type="InterPro" id="IPR012795">
    <property type="entry name" value="tRNA_Ile_lys_synt_N"/>
</dbReference>
<dbReference type="Pfam" id="PF01171">
    <property type="entry name" value="ATP_bind_3"/>
    <property type="match status" value="1"/>
</dbReference>
<reference evidence="10 11" key="1">
    <citation type="journal article" date="2019" name="Int. J. Syst. Evol. Microbiol.">
        <title>The Global Catalogue of Microorganisms (GCM) 10K type strain sequencing project: providing services to taxonomists for standard genome sequencing and annotation.</title>
        <authorList>
            <consortium name="The Broad Institute Genomics Platform"/>
            <consortium name="The Broad Institute Genome Sequencing Center for Infectious Disease"/>
            <person name="Wu L."/>
            <person name="Ma J."/>
        </authorList>
    </citation>
    <scope>NUCLEOTIDE SEQUENCE [LARGE SCALE GENOMIC DNA]</scope>
    <source>
        <strain evidence="10 11">JCM 6886</strain>
    </source>
</reference>